<dbReference type="InterPro" id="IPR004843">
    <property type="entry name" value="Calcineurin-like_PHP"/>
</dbReference>
<dbReference type="Pfam" id="PF00149">
    <property type="entry name" value="Metallophos"/>
    <property type="match status" value="1"/>
</dbReference>
<dbReference type="Proteomes" id="UP000005753">
    <property type="component" value="Chromosome"/>
</dbReference>
<name>I5AVS9_EUBC6</name>
<reference evidence="3 4" key="1">
    <citation type="submission" date="2010-08" db="EMBL/GenBank/DDBJ databases">
        <authorList>
            <consortium name="US DOE Joint Genome Institute (JGI-PGF)"/>
            <person name="Lucas S."/>
            <person name="Copeland A."/>
            <person name="Lapidus A."/>
            <person name="Cheng J.-F."/>
            <person name="Bruce D."/>
            <person name="Goodwin L."/>
            <person name="Pitluck S."/>
            <person name="Land M.L."/>
            <person name="Hauser L."/>
            <person name="Chang Y.-J."/>
            <person name="Anderson I.J."/>
            <person name="Johnson E."/>
            <person name="Mulhopadhyay B."/>
            <person name="Kyrpides N."/>
            <person name="Woyke T.J."/>
        </authorList>
    </citation>
    <scope>NUCLEOTIDE SEQUENCE [LARGE SCALE GENOMIC DNA]</scope>
    <source>
        <strain evidence="3 4">6</strain>
    </source>
</reference>
<sequence>MKIIHCADLHLDSKMTTHLSGAQLRRRRAELLHTFTRMVEYAGEQDVKAILICGDLFDTKNISAQARNTVYETICRNPEIGFFYLAGNHEETAFVEWMPSVPENLHIFGTEWTAFHIGSVSIEGTDHFTEVPLPSASAEGAVPGDEKNRTRINTFRIVALHGQLSEYGGAEPESLNLQLLRNRGIDYLALGHVHTYKKGELAPKGIWCYSGALEGRGFDECGPHGFVLLDIDEETGTCRDSFVPFASRRLWELPVDISGASTTVEIIARIGEMLNSAEELSAGDLVRVVLKGRLDVCDEKNTAQIMAHFGDRFALFQVRDETKLDVNYLSYEHDASLKGELVRLLQRDPELSEDEKAEIVRCGLQALSGEEFEF</sequence>
<proteinExistence type="predicted"/>
<accession>I5AVS9</accession>
<keyword evidence="4" id="KW-1185">Reference proteome</keyword>
<organism evidence="3 4">
    <name type="scientific">Eubacterium cellulosolvens (strain ATCC 43171 / JCM 9499 / 6)</name>
    <name type="common">Cillobacterium cellulosolvens</name>
    <dbReference type="NCBI Taxonomy" id="633697"/>
    <lineage>
        <taxon>Bacteria</taxon>
        <taxon>Bacillati</taxon>
        <taxon>Bacillota</taxon>
        <taxon>Clostridia</taxon>
        <taxon>Eubacteriales</taxon>
        <taxon>Eubacteriaceae</taxon>
        <taxon>Eubacterium</taxon>
    </lineage>
</organism>
<dbReference type="InterPro" id="IPR041796">
    <property type="entry name" value="Mre11_N"/>
</dbReference>
<dbReference type="AlphaFoldDB" id="I5AVS9"/>
<dbReference type="PANTHER" id="PTHR30337">
    <property type="entry name" value="COMPONENT OF ATP-DEPENDENT DSDNA EXONUCLEASE"/>
    <property type="match status" value="1"/>
</dbReference>
<keyword evidence="1" id="KW-0378">Hydrolase</keyword>
<dbReference type="eggNOG" id="COG0420">
    <property type="taxonomic scope" value="Bacteria"/>
</dbReference>
<dbReference type="HOGENOM" id="CLU_026621_0_1_9"/>
<evidence type="ECO:0000259" key="2">
    <source>
        <dbReference type="Pfam" id="PF00149"/>
    </source>
</evidence>
<dbReference type="SUPFAM" id="SSF56300">
    <property type="entry name" value="Metallo-dependent phosphatases"/>
    <property type="match status" value="1"/>
</dbReference>
<dbReference type="GO" id="GO:0004527">
    <property type="term" value="F:exonuclease activity"/>
    <property type="evidence" value="ECO:0007669"/>
    <property type="project" value="UniProtKB-KW"/>
</dbReference>
<evidence type="ECO:0000313" key="3">
    <source>
        <dbReference type="EMBL" id="EIM57902.1"/>
    </source>
</evidence>
<dbReference type="InterPro" id="IPR029052">
    <property type="entry name" value="Metallo-depent_PP-like"/>
</dbReference>
<evidence type="ECO:0000313" key="4">
    <source>
        <dbReference type="Proteomes" id="UP000005753"/>
    </source>
</evidence>
<evidence type="ECO:0000256" key="1">
    <source>
        <dbReference type="ARBA" id="ARBA00022801"/>
    </source>
</evidence>
<dbReference type="PANTHER" id="PTHR30337:SF7">
    <property type="entry name" value="PHOSPHOESTERASE"/>
    <property type="match status" value="1"/>
</dbReference>
<dbReference type="InterPro" id="IPR050535">
    <property type="entry name" value="DNA_Repair-Maintenance_Comp"/>
</dbReference>
<feature type="domain" description="Calcineurin-like phosphoesterase" evidence="2">
    <location>
        <begin position="1"/>
        <end position="196"/>
    </location>
</feature>
<gene>
    <name evidence="3" type="ORF">EubceDRAFT1_2142</name>
</gene>
<reference evidence="3 4" key="2">
    <citation type="submission" date="2012-02" db="EMBL/GenBank/DDBJ databases">
        <title>Improved High-Quality Draft sequence of Eubacterium cellulosolvens 6.</title>
        <authorList>
            <consortium name="US DOE Joint Genome Institute"/>
            <person name="Lucas S."/>
            <person name="Han J."/>
            <person name="Lapidus A."/>
            <person name="Cheng J.-F."/>
            <person name="Goodwin L."/>
            <person name="Pitluck S."/>
            <person name="Peters L."/>
            <person name="Mikhailova N."/>
            <person name="Gu W."/>
            <person name="Detter J.C."/>
            <person name="Han C."/>
            <person name="Tapia R."/>
            <person name="Land M."/>
            <person name="Hauser L."/>
            <person name="Kyrpides N."/>
            <person name="Ivanova N."/>
            <person name="Pagani I."/>
            <person name="Johnson E."/>
            <person name="Mukhopadhyay B."/>
            <person name="Anderson I."/>
            <person name="Woyke T."/>
        </authorList>
    </citation>
    <scope>NUCLEOTIDE SEQUENCE [LARGE SCALE GENOMIC DNA]</scope>
    <source>
        <strain evidence="3 4">6</strain>
    </source>
</reference>
<dbReference type="EMBL" id="CM001487">
    <property type="protein sequence ID" value="EIM57902.1"/>
    <property type="molecule type" value="Genomic_DNA"/>
</dbReference>
<dbReference type="Gene3D" id="3.60.21.10">
    <property type="match status" value="1"/>
</dbReference>
<protein>
    <submittedName>
        <fullName evidence="3">DNA repair exonuclease</fullName>
    </submittedName>
</protein>
<keyword evidence="3" id="KW-0540">Nuclease</keyword>
<keyword evidence="3" id="KW-0269">Exonuclease</keyword>
<dbReference type="CDD" id="cd00840">
    <property type="entry name" value="MPP_Mre11_N"/>
    <property type="match status" value="1"/>
</dbReference>
<dbReference type="STRING" id="633697.EubceDRAFT1_2142"/>